<reference evidence="2" key="1">
    <citation type="submission" date="2023-08" db="EMBL/GenBank/DDBJ databases">
        <authorList>
            <person name="Audoor S."/>
            <person name="Bilcke G."/>
        </authorList>
    </citation>
    <scope>NUCLEOTIDE SEQUENCE</scope>
</reference>
<gene>
    <name evidence="2" type="ORF">CYCCA115_LOCUS15334</name>
</gene>
<evidence type="ECO:0000256" key="1">
    <source>
        <dbReference type="SAM" id="MobiDB-lite"/>
    </source>
</evidence>
<evidence type="ECO:0000313" key="2">
    <source>
        <dbReference type="EMBL" id="CAJ1954742.1"/>
    </source>
</evidence>
<keyword evidence="3" id="KW-1185">Reference proteome</keyword>
<sequence>MNSRSHEKECWEPLNCTIETRDDDDVPLFFTQDDPRSPSRKSFGRPGRHALKKSISTRRLKKVFGMFHFPMHKPTHMGYQEHGMSFHEDGSDTSESYIYDLSIEKSDSWMSFSEDGYSCDASPAQFNALEISDLSDLSASLSSSSSTPSSSEEFSFDDLRTLYSI</sequence>
<feature type="region of interest" description="Disordered" evidence="1">
    <location>
        <begin position="25"/>
        <end position="48"/>
    </location>
</feature>
<name>A0AAD2JJ70_9STRA</name>
<proteinExistence type="predicted"/>
<dbReference type="EMBL" id="CAKOGP040001869">
    <property type="protein sequence ID" value="CAJ1954742.1"/>
    <property type="molecule type" value="Genomic_DNA"/>
</dbReference>
<dbReference type="Proteomes" id="UP001295423">
    <property type="component" value="Unassembled WGS sequence"/>
</dbReference>
<evidence type="ECO:0000313" key="3">
    <source>
        <dbReference type="Proteomes" id="UP001295423"/>
    </source>
</evidence>
<protein>
    <submittedName>
        <fullName evidence="2">Uncharacterized protein</fullName>
    </submittedName>
</protein>
<dbReference type="AlphaFoldDB" id="A0AAD2JJ70"/>
<feature type="compositionally biased region" description="Basic residues" evidence="1">
    <location>
        <begin position="38"/>
        <end position="48"/>
    </location>
</feature>
<organism evidence="2 3">
    <name type="scientific">Cylindrotheca closterium</name>
    <dbReference type="NCBI Taxonomy" id="2856"/>
    <lineage>
        <taxon>Eukaryota</taxon>
        <taxon>Sar</taxon>
        <taxon>Stramenopiles</taxon>
        <taxon>Ochrophyta</taxon>
        <taxon>Bacillariophyta</taxon>
        <taxon>Bacillariophyceae</taxon>
        <taxon>Bacillariophycidae</taxon>
        <taxon>Bacillariales</taxon>
        <taxon>Bacillariaceae</taxon>
        <taxon>Cylindrotheca</taxon>
    </lineage>
</organism>
<accession>A0AAD2JJ70</accession>
<comment type="caution">
    <text evidence="2">The sequence shown here is derived from an EMBL/GenBank/DDBJ whole genome shotgun (WGS) entry which is preliminary data.</text>
</comment>